<dbReference type="EMBL" id="CYPS01000043">
    <property type="protein sequence ID" value="CUH43963.1"/>
    <property type="molecule type" value="Genomic_DNA"/>
</dbReference>
<keyword evidence="3" id="KW-1185">Reference proteome</keyword>
<organism evidence="2 3">
    <name type="scientific">Ruegeria atlantica</name>
    <dbReference type="NCBI Taxonomy" id="81569"/>
    <lineage>
        <taxon>Bacteria</taxon>
        <taxon>Pseudomonadati</taxon>
        <taxon>Pseudomonadota</taxon>
        <taxon>Alphaproteobacteria</taxon>
        <taxon>Rhodobacterales</taxon>
        <taxon>Roseobacteraceae</taxon>
        <taxon>Ruegeria</taxon>
    </lineage>
</organism>
<evidence type="ECO:0000313" key="3">
    <source>
        <dbReference type="Proteomes" id="UP000050786"/>
    </source>
</evidence>
<evidence type="ECO:0000313" key="2">
    <source>
        <dbReference type="EMBL" id="CUH43963.1"/>
    </source>
</evidence>
<name>A0A0P1E5J9_9RHOB</name>
<keyword evidence="1" id="KW-0472">Membrane</keyword>
<proteinExistence type="predicted"/>
<dbReference type="AlphaFoldDB" id="A0A0P1E5J9"/>
<sequence>MVKQSKTELFPPLNDAEAETFGPDKNSSLKSTIRRAVFAAPILLYFLLMAFFLNRASAESYISIPW</sequence>
<reference evidence="3" key="1">
    <citation type="submission" date="2015-09" db="EMBL/GenBank/DDBJ databases">
        <authorList>
            <person name="Rodrigo-Torres L."/>
            <person name="Arahal D.R."/>
        </authorList>
    </citation>
    <scope>NUCLEOTIDE SEQUENCE [LARGE SCALE GENOMIC DNA]</scope>
    <source>
        <strain evidence="3">CECT 4293</strain>
    </source>
</reference>
<accession>A0A0P1E5J9</accession>
<feature type="transmembrane region" description="Helical" evidence="1">
    <location>
        <begin position="36"/>
        <end position="53"/>
    </location>
</feature>
<dbReference type="Proteomes" id="UP000050786">
    <property type="component" value="Unassembled WGS sequence"/>
</dbReference>
<evidence type="ECO:0000256" key="1">
    <source>
        <dbReference type="SAM" id="Phobius"/>
    </source>
</evidence>
<gene>
    <name evidence="2" type="ORF">RUM4293_02860</name>
</gene>
<keyword evidence="1" id="KW-1133">Transmembrane helix</keyword>
<keyword evidence="1" id="KW-0812">Transmembrane</keyword>
<protein>
    <submittedName>
        <fullName evidence="2">Uncharacterized protein</fullName>
    </submittedName>
</protein>